<dbReference type="Pfam" id="PF00578">
    <property type="entry name" value="AhpC-TSA"/>
    <property type="match status" value="1"/>
</dbReference>
<evidence type="ECO:0000313" key="3">
    <source>
        <dbReference type="EMBL" id="EKC98804.1"/>
    </source>
</evidence>
<dbReference type="GO" id="GO:0016491">
    <property type="term" value="F:oxidoreductase activity"/>
    <property type="evidence" value="ECO:0007669"/>
    <property type="project" value="InterPro"/>
</dbReference>
<gene>
    <name evidence="3" type="ORF">A1Q2_06907</name>
</gene>
<evidence type="ECO:0000313" key="4">
    <source>
        <dbReference type="Proteomes" id="UP000006757"/>
    </source>
</evidence>
<dbReference type="SUPFAM" id="SSF52833">
    <property type="entry name" value="Thioredoxin-like"/>
    <property type="match status" value="1"/>
</dbReference>
<accession>K1V494</accession>
<evidence type="ECO:0000256" key="1">
    <source>
        <dbReference type="SAM" id="MobiDB-lite"/>
    </source>
</evidence>
<dbReference type="InterPro" id="IPR000866">
    <property type="entry name" value="AhpC/TSA"/>
</dbReference>
<sequence length="202" mass="20870">MCAIRDSPLAELASVAPVRASPPTIDISVDPLDPFEPNPTTSADLDPAAAGTNATKPIDPTTPYPVDPTTNVPRGPDPTTAGTTARTTAASAGKADALTTNPFTTTAPGTSVSSVTLVGISKDRPEKLHEWAQKLNLPPGMVFLSDPGGRIGKEYGVHSALLGLATTRKTVIVDNGVVKDSYVANVGVKSHAGWVEKHLNTV</sequence>
<evidence type="ECO:0000259" key="2">
    <source>
        <dbReference type="Pfam" id="PF00578"/>
    </source>
</evidence>
<dbReference type="GO" id="GO:0016209">
    <property type="term" value="F:antioxidant activity"/>
    <property type="evidence" value="ECO:0007669"/>
    <property type="project" value="InterPro"/>
</dbReference>
<feature type="domain" description="Alkyl hydroperoxide reductase subunit C/ Thiol specific antioxidant" evidence="2">
    <location>
        <begin position="114"/>
        <end position="179"/>
    </location>
</feature>
<dbReference type="Proteomes" id="UP000006757">
    <property type="component" value="Unassembled WGS sequence"/>
</dbReference>
<keyword evidence="4" id="KW-1185">Reference proteome</keyword>
<dbReference type="AlphaFoldDB" id="K1V494"/>
<name>K1V494_TRIAC</name>
<feature type="region of interest" description="Disordered" evidence="1">
    <location>
        <begin position="21"/>
        <end position="105"/>
    </location>
</feature>
<dbReference type="HOGENOM" id="CLU_1442028_0_0_1"/>
<dbReference type="InterPro" id="IPR036249">
    <property type="entry name" value="Thioredoxin-like_sf"/>
</dbReference>
<organism evidence="3 4">
    <name type="scientific">Trichosporon asahii var. asahii (strain CBS 8904)</name>
    <name type="common">Yeast</name>
    <dbReference type="NCBI Taxonomy" id="1220162"/>
    <lineage>
        <taxon>Eukaryota</taxon>
        <taxon>Fungi</taxon>
        <taxon>Dikarya</taxon>
        <taxon>Basidiomycota</taxon>
        <taxon>Agaricomycotina</taxon>
        <taxon>Tremellomycetes</taxon>
        <taxon>Trichosporonales</taxon>
        <taxon>Trichosporonaceae</taxon>
        <taxon>Trichosporon</taxon>
    </lineage>
</organism>
<dbReference type="EMBL" id="AMBO01000381">
    <property type="protein sequence ID" value="EKC98804.1"/>
    <property type="molecule type" value="Genomic_DNA"/>
</dbReference>
<feature type="compositionally biased region" description="Low complexity" evidence="1">
    <location>
        <begin position="67"/>
        <end position="105"/>
    </location>
</feature>
<comment type="caution">
    <text evidence="3">The sequence shown here is derived from an EMBL/GenBank/DDBJ whole genome shotgun (WGS) entry which is preliminary data.</text>
</comment>
<dbReference type="Gene3D" id="3.40.30.10">
    <property type="entry name" value="Glutaredoxin"/>
    <property type="match status" value="1"/>
</dbReference>
<reference evidence="3 4" key="1">
    <citation type="journal article" date="2012" name="Eukaryot. Cell">
        <title>Genome sequence of the Trichosporon asahii environmental strain CBS 8904.</title>
        <authorList>
            <person name="Yang R.Y."/>
            <person name="Li H.T."/>
            <person name="Zhu H."/>
            <person name="Zhou G.P."/>
            <person name="Wang M."/>
            <person name="Wang L."/>
        </authorList>
    </citation>
    <scope>NUCLEOTIDE SEQUENCE [LARGE SCALE GENOMIC DNA]</scope>
    <source>
        <strain evidence="3 4">CBS 8904</strain>
    </source>
</reference>
<proteinExistence type="predicted"/>
<protein>
    <recommendedName>
        <fullName evidence="2">Alkyl hydroperoxide reductase subunit C/ Thiol specific antioxidant domain-containing protein</fullName>
    </recommendedName>
</protein>
<dbReference type="InParanoid" id="K1V494"/>